<feature type="domain" description="Aminotransferase class V" evidence="9">
    <location>
        <begin position="19"/>
        <end position="364"/>
    </location>
</feature>
<reference evidence="10 11" key="1">
    <citation type="journal article" date="2016" name="Nat. Commun.">
        <title>Thousands of microbial genomes shed light on interconnected biogeochemical processes in an aquifer system.</title>
        <authorList>
            <person name="Anantharaman K."/>
            <person name="Brown C.T."/>
            <person name="Hug L.A."/>
            <person name="Sharon I."/>
            <person name="Castelle C.J."/>
            <person name="Probst A.J."/>
            <person name="Thomas B.C."/>
            <person name="Singh A."/>
            <person name="Wilkins M.J."/>
            <person name="Karaoz U."/>
            <person name="Brodie E.L."/>
            <person name="Williams K.H."/>
            <person name="Hubbard S.S."/>
            <person name="Banfield J.F."/>
        </authorList>
    </citation>
    <scope>NUCLEOTIDE SEQUENCE [LARGE SCALE GENOMIC DNA]</scope>
</reference>
<evidence type="ECO:0000256" key="5">
    <source>
        <dbReference type="ARBA" id="ARBA00022898"/>
    </source>
</evidence>
<evidence type="ECO:0000313" key="11">
    <source>
        <dbReference type="Proteomes" id="UP000179381"/>
    </source>
</evidence>
<comment type="similarity">
    <text evidence="2">Belongs to the class-V pyridoxal-phosphate-dependent aminotransferase family. NifS/IscS subfamily.</text>
</comment>
<dbReference type="SUPFAM" id="SSF53383">
    <property type="entry name" value="PLP-dependent transferases"/>
    <property type="match status" value="1"/>
</dbReference>
<dbReference type="InterPro" id="IPR015424">
    <property type="entry name" value="PyrdxlP-dep_Trfase"/>
</dbReference>
<dbReference type="InterPro" id="IPR015422">
    <property type="entry name" value="PyrdxlP-dep_Trfase_small"/>
</dbReference>
<keyword evidence="7" id="KW-0411">Iron-sulfur</keyword>
<sequence>MLRKARRAGKIYLDYASGSFPNPNAIHELGKEEKRKLEDARTRIARVLGAHSDEIIFTSGATESNNLAILGAPRGHLVTTNIEHASVLESCKQTKKVTYVEVEKNGIVDSKKIRKAFKPNTVLVSVMYANNEIGTIQPIREIAKEIRHFRKRSNLKNSKRSDLGTFPYFHTDATQAVNYLPIKVEKLGVDLMSFNSAKIYGPKGIGALYKKRNVRITPLMWGGNQERGLRPGTENVEGAVALARALEQVEKIKDKEVKRLTKLRDYFLNKLEHSHILKNVGILVNGDWENRLPNNLNISIPKIPSDLLVIELSARGIMASAKSACKSGEETPSHVIAALRGKAADEGSLRFSLGRETSKKDIDRTVKALDEIFKKLEKWYN</sequence>
<dbReference type="Gene3D" id="3.40.640.10">
    <property type="entry name" value="Type I PLP-dependent aspartate aminotransferase-like (Major domain)"/>
    <property type="match status" value="1"/>
</dbReference>
<evidence type="ECO:0000256" key="2">
    <source>
        <dbReference type="ARBA" id="ARBA00006490"/>
    </source>
</evidence>
<dbReference type="Gene3D" id="3.90.1150.10">
    <property type="entry name" value="Aspartate Aminotransferase, domain 1"/>
    <property type="match status" value="1"/>
</dbReference>
<protein>
    <recommendedName>
        <fullName evidence="9">Aminotransferase class V domain-containing protein</fullName>
    </recommendedName>
</protein>
<keyword evidence="5" id="KW-0663">Pyridoxal phosphate</keyword>
<dbReference type="GO" id="GO:0051536">
    <property type="term" value="F:iron-sulfur cluster binding"/>
    <property type="evidence" value="ECO:0007669"/>
    <property type="project" value="UniProtKB-KW"/>
</dbReference>
<proteinExistence type="inferred from homology"/>
<dbReference type="InterPro" id="IPR015421">
    <property type="entry name" value="PyrdxlP-dep_Trfase_major"/>
</dbReference>
<keyword evidence="3" id="KW-0808">Transferase</keyword>
<evidence type="ECO:0000256" key="4">
    <source>
        <dbReference type="ARBA" id="ARBA00022723"/>
    </source>
</evidence>
<comment type="caution">
    <text evidence="10">The sequence shown here is derived from an EMBL/GenBank/DDBJ whole genome shotgun (WGS) entry which is preliminary data.</text>
</comment>
<evidence type="ECO:0000256" key="6">
    <source>
        <dbReference type="ARBA" id="ARBA00023004"/>
    </source>
</evidence>
<keyword evidence="6" id="KW-0408">Iron</keyword>
<dbReference type="AlphaFoldDB" id="A0A1F6XE98"/>
<dbReference type="InterPro" id="IPR016454">
    <property type="entry name" value="Cysteine_dSase"/>
</dbReference>
<gene>
    <name evidence="10" type="ORF">A2933_00530</name>
</gene>
<organism evidence="10 11">
    <name type="scientific">Candidatus Nomurabacteria bacterium RIFCSPLOWO2_01_FULL_46_18</name>
    <dbReference type="NCBI Taxonomy" id="1801783"/>
    <lineage>
        <taxon>Bacteria</taxon>
        <taxon>Candidatus Nomuraibacteriota</taxon>
    </lineage>
</organism>
<dbReference type="Gene3D" id="1.10.260.50">
    <property type="match status" value="1"/>
</dbReference>
<name>A0A1F6XE98_9BACT</name>
<evidence type="ECO:0000256" key="7">
    <source>
        <dbReference type="ARBA" id="ARBA00023014"/>
    </source>
</evidence>
<dbReference type="PANTHER" id="PTHR11601">
    <property type="entry name" value="CYSTEINE DESULFURYLASE FAMILY MEMBER"/>
    <property type="match status" value="1"/>
</dbReference>
<dbReference type="Pfam" id="PF00266">
    <property type="entry name" value="Aminotran_5"/>
    <property type="match status" value="1"/>
</dbReference>
<evidence type="ECO:0000259" key="9">
    <source>
        <dbReference type="Pfam" id="PF00266"/>
    </source>
</evidence>
<dbReference type="PANTHER" id="PTHR11601:SF34">
    <property type="entry name" value="CYSTEINE DESULFURASE"/>
    <property type="match status" value="1"/>
</dbReference>
<dbReference type="PIRSF" id="PIRSF005572">
    <property type="entry name" value="NifS"/>
    <property type="match status" value="1"/>
</dbReference>
<keyword evidence="4" id="KW-0479">Metal-binding</keyword>
<dbReference type="Proteomes" id="UP000179381">
    <property type="component" value="Unassembled WGS sequence"/>
</dbReference>
<dbReference type="GO" id="GO:0031071">
    <property type="term" value="F:cysteine desulfurase activity"/>
    <property type="evidence" value="ECO:0007669"/>
    <property type="project" value="UniProtKB-EC"/>
</dbReference>
<comment type="catalytic activity">
    <reaction evidence="8">
        <text>(sulfur carrier)-H + L-cysteine = (sulfur carrier)-SH + L-alanine</text>
        <dbReference type="Rhea" id="RHEA:43892"/>
        <dbReference type="Rhea" id="RHEA-COMP:14737"/>
        <dbReference type="Rhea" id="RHEA-COMP:14739"/>
        <dbReference type="ChEBI" id="CHEBI:29917"/>
        <dbReference type="ChEBI" id="CHEBI:35235"/>
        <dbReference type="ChEBI" id="CHEBI:57972"/>
        <dbReference type="ChEBI" id="CHEBI:64428"/>
        <dbReference type="EC" id="2.8.1.7"/>
    </reaction>
</comment>
<evidence type="ECO:0000313" key="10">
    <source>
        <dbReference type="EMBL" id="OGI92433.1"/>
    </source>
</evidence>
<comment type="cofactor">
    <cofactor evidence="1">
        <name>pyridoxal 5'-phosphate</name>
        <dbReference type="ChEBI" id="CHEBI:597326"/>
    </cofactor>
</comment>
<dbReference type="EMBL" id="MFVH01000011">
    <property type="protein sequence ID" value="OGI92433.1"/>
    <property type="molecule type" value="Genomic_DNA"/>
</dbReference>
<evidence type="ECO:0000256" key="3">
    <source>
        <dbReference type="ARBA" id="ARBA00022679"/>
    </source>
</evidence>
<evidence type="ECO:0000256" key="1">
    <source>
        <dbReference type="ARBA" id="ARBA00001933"/>
    </source>
</evidence>
<dbReference type="InterPro" id="IPR000192">
    <property type="entry name" value="Aminotrans_V_dom"/>
</dbReference>
<accession>A0A1F6XE98</accession>
<evidence type="ECO:0000256" key="8">
    <source>
        <dbReference type="ARBA" id="ARBA00050776"/>
    </source>
</evidence>
<dbReference type="GO" id="GO:0046872">
    <property type="term" value="F:metal ion binding"/>
    <property type="evidence" value="ECO:0007669"/>
    <property type="project" value="UniProtKB-KW"/>
</dbReference>